<gene>
    <name evidence="1" type="ORF">SAMN05421736_103287</name>
</gene>
<protein>
    <submittedName>
        <fullName evidence="1">Uncharacterized protein</fullName>
    </submittedName>
</protein>
<dbReference type="STRING" id="1503961.SAMN05421736_103287"/>
<sequence length="146" mass="17178">MRKSDFLDEVRLQVGLAYDYAQDKNDFLFKVFKAIHKCVDKYCFITILAPDVHGECKTIYTFGKIEATKRQFGFGFVSLCNQQVSFLLAENEEQRILAPIFSSNRRLEYIISISTKNKSYRFTRQDIDFVNELIRFIEAKSENFIK</sequence>
<keyword evidence="2" id="KW-1185">Reference proteome</keyword>
<dbReference type="Proteomes" id="UP000198935">
    <property type="component" value="Unassembled WGS sequence"/>
</dbReference>
<proteinExistence type="predicted"/>
<evidence type="ECO:0000313" key="1">
    <source>
        <dbReference type="EMBL" id="SDY78120.1"/>
    </source>
</evidence>
<dbReference type="OrthoDB" id="2988533at2"/>
<reference evidence="2" key="1">
    <citation type="submission" date="2016-10" db="EMBL/GenBank/DDBJ databases">
        <authorList>
            <person name="Varghese N."/>
            <person name="Submissions S."/>
        </authorList>
    </citation>
    <scope>NUCLEOTIDE SEQUENCE [LARGE SCALE GENOMIC DNA]</scope>
    <source>
        <strain evidence="2">SP</strain>
    </source>
</reference>
<organism evidence="1 2">
    <name type="scientific">Evansella caseinilytica</name>
    <dbReference type="NCBI Taxonomy" id="1503961"/>
    <lineage>
        <taxon>Bacteria</taxon>
        <taxon>Bacillati</taxon>
        <taxon>Bacillota</taxon>
        <taxon>Bacilli</taxon>
        <taxon>Bacillales</taxon>
        <taxon>Bacillaceae</taxon>
        <taxon>Evansella</taxon>
    </lineage>
</organism>
<dbReference type="EMBL" id="FNPI01000003">
    <property type="protein sequence ID" value="SDY78120.1"/>
    <property type="molecule type" value="Genomic_DNA"/>
</dbReference>
<accession>A0A1H3MNP6</accession>
<dbReference type="AlphaFoldDB" id="A0A1H3MNP6"/>
<name>A0A1H3MNP6_9BACI</name>
<evidence type="ECO:0000313" key="2">
    <source>
        <dbReference type="Proteomes" id="UP000198935"/>
    </source>
</evidence>